<reference evidence="1 2" key="1">
    <citation type="journal article" date="2019" name="Nat. Microbiol.">
        <title>Mediterranean grassland soil C-N compound turnover is dependent on rainfall and depth, and is mediated by genomically divergent microorganisms.</title>
        <authorList>
            <person name="Diamond S."/>
            <person name="Andeer P.F."/>
            <person name="Li Z."/>
            <person name="Crits-Christoph A."/>
            <person name="Burstein D."/>
            <person name="Anantharaman K."/>
            <person name="Lane K.R."/>
            <person name="Thomas B.C."/>
            <person name="Pan C."/>
            <person name="Northen T.R."/>
            <person name="Banfield J.F."/>
        </authorList>
    </citation>
    <scope>NUCLEOTIDE SEQUENCE [LARGE SCALE GENOMIC DNA]</scope>
    <source>
        <strain evidence="1">NP_8</strain>
    </source>
</reference>
<sequence length="321" mass="36110">MATKRVVSVSLGSASRDHRFETEILGQRLIVERIGTDGDVRRAKQLLEELDGKVDALGLGGTDLYLRAGNRKYLIRETARLVRNVRRTPFVDGGGLKASWERWLITDYLPNRKGVSFRGRKVVLVSSVDRYGMAEAFTEAGAEVIFGDFIFSLNLPIPLRSLTSVKILAALLLPAISRLPIRFFYPTGEKQKQITPRHGKYYRWAEIVAGDFLLIRRFMPDDLRGKVILTQTVTKTDVDELRKRGVWLLITDGPDMGGRSFATNVLQGVIVALLNRRPEEIATEEYLHTALRAGFEPRVEELNPDAIPAWAPRTRVAAPRS</sequence>
<name>A0A537IUD0_9BACT</name>
<protein>
    <submittedName>
        <fullName evidence="1">Quinate 5-dehydrogenase</fullName>
    </submittedName>
</protein>
<accession>A0A537IUD0</accession>
<gene>
    <name evidence="1" type="ORF">E6H05_07730</name>
</gene>
<dbReference type="Proteomes" id="UP000318834">
    <property type="component" value="Unassembled WGS sequence"/>
</dbReference>
<evidence type="ECO:0000313" key="2">
    <source>
        <dbReference type="Proteomes" id="UP000318834"/>
    </source>
</evidence>
<dbReference type="AlphaFoldDB" id="A0A537IUD0"/>
<comment type="caution">
    <text evidence="1">The sequence shown here is derived from an EMBL/GenBank/DDBJ whole genome shotgun (WGS) entry which is preliminary data.</text>
</comment>
<dbReference type="EMBL" id="VBAP01000054">
    <property type="protein sequence ID" value="TMI74652.1"/>
    <property type="molecule type" value="Genomic_DNA"/>
</dbReference>
<proteinExistence type="predicted"/>
<organism evidence="1 2">
    <name type="scientific">Candidatus Segetimicrobium genomatis</name>
    <dbReference type="NCBI Taxonomy" id="2569760"/>
    <lineage>
        <taxon>Bacteria</taxon>
        <taxon>Bacillati</taxon>
        <taxon>Candidatus Sysuimicrobiota</taxon>
        <taxon>Candidatus Sysuimicrobiia</taxon>
        <taxon>Candidatus Sysuimicrobiales</taxon>
        <taxon>Candidatus Segetimicrobiaceae</taxon>
        <taxon>Candidatus Segetimicrobium</taxon>
    </lineage>
</organism>
<evidence type="ECO:0000313" key="1">
    <source>
        <dbReference type="EMBL" id="TMI74652.1"/>
    </source>
</evidence>